<evidence type="ECO:0000256" key="4">
    <source>
        <dbReference type="ARBA" id="ARBA00022692"/>
    </source>
</evidence>
<feature type="transmembrane region" description="Helical" evidence="17">
    <location>
        <begin position="385"/>
        <end position="405"/>
    </location>
</feature>
<evidence type="ECO:0000256" key="1">
    <source>
        <dbReference type="ARBA" id="ARBA00004141"/>
    </source>
</evidence>
<dbReference type="EMBL" id="JADIMC010000094">
    <property type="protein sequence ID" value="MBO8476949.1"/>
    <property type="molecule type" value="Genomic_DNA"/>
</dbReference>
<feature type="transmembrane region" description="Helical" evidence="17">
    <location>
        <begin position="20"/>
        <end position="41"/>
    </location>
</feature>
<evidence type="ECO:0000313" key="18">
    <source>
        <dbReference type="EMBL" id="MBO8476949.1"/>
    </source>
</evidence>
<keyword evidence="5" id="KW-0133">Cell shape</keyword>
<evidence type="ECO:0000256" key="16">
    <source>
        <dbReference type="SAM" id="MobiDB-lite"/>
    </source>
</evidence>
<evidence type="ECO:0000256" key="8">
    <source>
        <dbReference type="ARBA" id="ARBA00023136"/>
    </source>
</evidence>
<evidence type="ECO:0000256" key="3">
    <source>
        <dbReference type="ARBA" id="ARBA00022679"/>
    </source>
</evidence>
<feature type="transmembrane region" description="Helical" evidence="17">
    <location>
        <begin position="152"/>
        <end position="169"/>
    </location>
</feature>
<evidence type="ECO:0000256" key="15">
    <source>
        <dbReference type="ARBA" id="ARBA00049902"/>
    </source>
</evidence>
<dbReference type="GO" id="GO:0015648">
    <property type="term" value="F:lipid-linked peptidoglycan transporter activity"/>
    <property type="evidence" value="ECO:0007669"/>
    <property type="project" value="TreeGrafter"/>
</dbReference>
<feature type="transmembrane region" description="Helical" evidence="17">
    <location>
        <begin position="342"/>
        <end position="365"/>
    </location>
</feature>
<dbReference type="GO" id="GO:0008955">
    <property type="term" value="F:peptidoglycan glycosyltransferase activity"/>
    <property type="evidence" value="ECO:0007669"/>
    <property type="project" value="UniProtKB-EC"/>
</dbReference>
<dbReference type="InterPro" id="IPR001182">
    <property type="entry name" value="FtsW/RodA"/>
</dbReference>
<keyword evidence="6" id="KW-0573">Peptidoglycan synthesis</keyword>
<dbReference type="GO" id="GO:0008360">
    <property type="term" value="P:regulation of cell shape"/>
    <property type="evidence" value="ECO:0007669"/>
    <property type="project" value="UniProtKB-KW"/>
</dbReference>
<dbReference type="GO" id="GO:0005886">
    <property type="term" value="C:plasma membrane"/>
    <property type="evidence" value="ECO:0007669"/>
    <property type="project" value="TreeGrafter"/>
</dbReference>
<evidence type="ECO:0000256" key="12">
    <source>
        <dbReference type="ARBA" id="ARBA00041185"/>
    </source>
</evidence>
<comment type="subcellular location">
    <subcellularLocation>
        <location evidence="1">Membrane</location>
        <topology evidence="1">Multi-pass membrane protein</topology>
    </subcellularLocation>
</comment>
<feature type="transmembrane region" description="Helical" evidence="17">
    <location>
        <begin position="53"/>
        <end position="72"/>
    </location>
</feature>
<evidence type="ECO:0000256" key="14">
    <source>
        <dbReference type="ARBA" id="ARBA00044770"/>
    </source>
</evidence>
<reference evidence="18" key="2">
    <citation type="journal article" date="2021" name="PeerJ">
        <title>Extensive microbial diversity within the chicken gut microbiome revealed by metagenomics and culture.</title>
        <authorList>
            <person name="Gilroy R."/>
            <person name="Ravi A."/>
            <person name="Getino M."/>
            <person name="Pursley I."/>
            <person name="Horton D.L."/>
            <person name="Alikhan N.F."/>
            <person name="Baker D."/>
            <person name="Gharbi K."/>
            <person name="Hall N."/>
            <person name="Watson M."/>
            <person name="Adriaenssens E.M."/>
            <person name="Foster-Nyarko E."/>
            <person name="Jarju S."/>
            <person name="Secka A."/>
            <person name="Antonio M."/>
            <person name="Oren A."/>
            <person name="Chaudhuri R.R."/>
            <person name="La Ragione R."/>
            <person name="Hildebrand F."/>
            <person name="Pallen M.J."/>
        </authorList>
    </citation>
    <scope>NUCLEOTIDE SEQUENCE</scope>
    <source>
        <strain evidence="18">6919</strain>
    </source>
</reference>
<dbReference type="AlphaFoldDB" id="A0A9D9IRV7"/>
<comment type="similarity">
    <text evidence="11">Belongs to the SEDS family. FtsW subfamily.</text>
</comment>
<comment type="caution">
    <text evidence="18">The sequence shown here is derived from an EMBL/GenBank/DDBJ whole genome shotgun (WGS) entry which is preliminary data.</text>
</comment>
<evidence type="ECO:0000256" key="13">
    <source>
        <dbReference type="ARBA" id="ARBA00041418"/>
    </source>
</evidence>
<dbReference type="PANTHER" id="PTHR30474">
    <property type="entry name" value="CELL CYCLE PROTEIN"/>
    <property type="match status" value="1"/>
</dbReference>
<comment type="catalytic activity">
    <reaction evidence="15">
        <text>[GlcNAc-(1-&gt;4)-Mur2Ac(oyl-L-Ala-gamma-D-Glu-L-Lys-D-Ala-D-Ala)](n)-di-trans,octa-cis-undecaprenyl diphosphate + beta-D-GlcNAc-(1-&gt;4)-Mur2Ac(oyl-L-Ala-gamma-D-Glu-L-Lys-D-Ala-D-Ala)-di-trans,octa-cis-undecaprenyl diphosphate = [GlcNAc-(1-&gt;4)-Mur2Ac(oyl-L-Ala-gamma-D-Glu-L-Lys-D-Ala-D-Ala)](n+1)-di-trans,octa-cis-undecaprenyl diphosphate + di-trans,octa-cis-undecaprenyl diphosphate + H(+)</text>
        <dbReference type="Rhea" id="RHEA:23708"/>
        <dbReference type="Rhea" id="RHEA-COMP:9602"/>
        <dbReference type="Rhea" id="RHEA-COMP:9603"/>
        <dbReference type="ChEBI" id="CHEBI:15378"/>
        <dbReference type="ChEBI" id="CHEBI:58405"/>
        <dbReference type="ChEBI" id="CHEBI:60033"/>
        <dbReference type="ChEBI" id="CHEBI:78435"/>
        <dbReference type="EC" id="2.4.99.28"/>
    </reaction>
</comment>
<dbReference type="GO" id="GO:0051301">
    <property type="term" value="P:cell division"/>
    <property type="evidence" value="ECO:0007669"/>
    <property type="project" value="InterPro"/>
</dbReference>
<evidence type="ECO:0000256" key="17">
    <source>
        <dbReference type="SAM" id="Phobius"/>
    </source>
</evidence>
<evidence type="ECO:0000256" key="2">
    <source>
        <dbReference type="ARBA" id="ARBA00022676"/>
    </source>
</evidence>
<accession>A0A9D9IRV7</accession>
<evidence type="ECO:0000256" key="10">
    <source>
        <dbReference type="ARBA" id="ARBA00033270"/>
    </source>
</evidence>
<evidence type="ECO:0000256" key="9">
    <source>
        <dbReference type="ARBA" id="ARBA00032370"/>
    </source>
</evidence>
<dbReference type="GO" id="GO:0009252">
    <property type="term" value="P:peptidoglycan biosynthetic process"/>
    <property type="evidence" value="ECO:0007669"/>
    <property type="project" value="UniProtKB-KW"/>
</dbReference>
<evidence type="ECO:0000313" key="19">
    <source>
        <dbReference type="Proteomes" id="UP000823598"/>
    </source>
</evidence>
<dbReference type="GO" id="GO:0032153">
    <property type="term" value="C:cell division site"/>
    <property type="evidence" value="ECO:0007669"/>
    <property type="project" value="TreeGrafter"/>
</dbReference>
<organism evidence="18 19">
    <name type="scientific">Candidatus Limisoma faecipullorum</name>
    <dbReference type="NCBI Taxonomy" id="2840854"/>
    <lineage>
        <taxon>Bacteria</taxon>
        <taxon>Pseudomonadati</taxon>
        <taxon>Bacteroidota</taxon>
        <taxon>Bacteroidia</taxon>
        <taxon>Bacteroidales</taxon>
        <taxon>Candidatus Limisoma</taxon>
    </lineage>
</organism>
<feature type="transmembrane region" description="Helical" evidence="17">
    <location>
        <begin position="175"/>
        <end position="191"/>
    </location>
</feature>
<feature type="compositionally biased region" description="Polar residues" evidence="16">
    <location>
        <begin position="419"/>
        <end position="431"/>
    </location>
</feature>
<keyword evidence="2" id="KW-0328">Glycosyltransferase</keyword>
<evidence type="ECO:0000256" key="11">
    <source>
        <dbReference type="ARBA" id="ARBA00038053"/>
    </source>
</evidence>
<keyword evidence="4 17" id="KW-0812">Transmembrane</keyword>
<reference evidence="18" key="1">
    <citation type="submission" date="2020-10" db="EMBL/GenBank/DDBJ databases">
        <authorList>
            <person name="Gilroy R."/>
        </authorList>
    </citation>
    <scope>NUCLEOTIDE SEQUENCE</scope>
    <source>
        <strain evidence="18">6919</strain>
    </source>
</reference>
<gene>
    <name evidence="18" type="ORF">IAB88_08145</name>
</gene>
<feature type="transmembrane region" description="Helical" evidence="17">
    <location>
        <begin position="304"/>
        <end position="330"/>
    </location>
</feature>
<proteinExistence type="inferred from homology"/>
<protein>
    <recommendedName>
        <fullName evidence="12">Probable peptidoglycan glycosyltransferase FtsW</fullName>
        <ecNumber evidence="14">2.4.99.28</ecNumber>
    </recommendedName>
    <alternativeName>
        <fullName evidence="13">Cell division protein FtsW</fullName>
    </alternativeName>
    <alternativeName>
        <fullName evidence="10">Cell wall polymerase</fullName>
    </alternativeName>
    <alternativeName>
        <fullName evidence="9">Peptidoglycan polymerase</fullName>
    </alternativeName>
</protein>
<name>A0A9D9IRV7_9BACT</name>
<dbReference type="PANTHER" id="PTHR30474:SF2">
    <property type="entry name" value="PEPTIDOGLYCAN GLYCOSYLTRANSFERASE FTSW-RELATED"/>
    <property type="match status" value="1"/>
</dbReference>
<sequence length="431" mass="46767">MEEVADVMARSPQTKEKGKADSHIIGIFITLCICSIVESYSASSREIYLSGNIYTPMVKHLALLAVAAVIVWSLQRVNYTKMVVWSLAFAALTVLLMVYTMFFGDVINGARRSFSLPGISIQPAELAKIAIVFVLSYILAQNINKKEISGKGLICCVGIVSLFGLLLLLQGLTNTILFMSISFAMLIIGGTKTKKLLKVIGIYLVIAVLFLGVKHIRDEFRLDELDGVEQVDAGTSSLRSGTWQNRMSDYFSELFGSEPYNNPEILSNDQKLYSYLAQANGGVFGEGPGGSRETSRLPLAFSDYVFSIVTEDLGLIGALILLSTYLLLLVRAGKIARRCNRAYPAFLVMGMAVMIVLQALFHMAINTGVFPVSGQNLPLISKGGTSILVMGVAFGVMLSVSRSAAQKGVDKKVGKQETLPESISASNPTRE</sequence>
<evidence type="ECO:0000256" key="7">
    <source>
        <dbReference type="ARBA" id="ARBA00022989"/>
    </source>
</evidence>
<feature type="region of interest" description="Disordered" evidence="16">
    <location>
        <begin position="407"/>
        <end position="431"/>
    </location>
</feature>
<feature type="transmembrane region" description="Helical" evidence="17">
    <location>
        <begin position="119"/>
        <end position="140"/>
    </location>
</feature>
<evidence type="ECO:0000256" key="6">
    <source>
        <dbReference type="ARBA" id="ARBA00022984"/>
    </source>
</evidence>
<keyword evidence="3" id="KW-0808">Transferase</keyword>
<dbReference type="Proteomes" id="UP000823598">
    <property type="component" value="Unassembled WGS sequence"/>
</dbReference>
<dbReference type="Pfam" id="PF01098">
    <property type="entry name" value="FTSW_RODA_SPOVE"/>
    <property type="match status" value="1"/>
</dbReference>
<keyword evidence="7 17" id="KW-1133">Transmembrane helix</keyword>
<keyword evidence="8 17" id="KW-0472">Membrane</keyword>
<evidence type="ECO:0000256" key="5">
    <source>
        <dbReference type="ARBA" id="ARBA00022960"/>
    </source>
</evidence>
<feature type="transmembrane region" description="Helical" evidence="17">
    <location>
        <begin position="196"/>
        <end position="216"/>
    </location>
</feature>
<feature type="transmembrane region" description="Helical" evidence="17">
    <location>
        <begin position="84"/>
        <end position="107"/>
    </location>
</feature>
<dbReference type="EC" id="2.4.99.28" evidence="14"/>